<evidence type="ECO:0000259" key="2">
    <source>
        <dbReference type="Pfam" id="PF23859"/>
    </source>
</evidence>
<evidence type="ECO:0000313" key="4">
    <source>
        <dbReference type="Proteomes" id="UP000718593"/>
    </source>
</evidence>
<dbReference type="GO" id="GO:0006400">
    <property type="term" value="P:tRNA modification"/>
    <property type="evidence" value="ECO:0007669"/>
    <property type="project" value="InterPro"/>
</dbReference>
<proteinExistence type="predicted"/>
<dbReference type="InterPro" id="IPR036511">
    <property type="entry name" value="TGT-like_sf"/>
</dbReference>
<evidence type="ECO:0000256" key="1">
    <source>
        <dbReference type="SAM" id="MobiDB-lite"/>
    </source>
</evidence>
<reference evidence="3" key="1">
    <citation type="submission" date="2020-04" db="EMBL/GenBank/DDBJ databases">
        <title>Deep metagenomics examines the oral microbiome during advanced dental caries in children, revealing novel taxa and co-occurrences with host molecules.</title>
        <authorList>
            <person name="Baker J.L."/>
            <person name="Morton J.T."/>
            <person name="Dinis M."/>
            <person name="Alvarez R."/>
            <person name="Tran N.C."/>
            <person name="Knight R."/>
            <person name="Edlund A."/>
        </authorList>
    </citation>
    <scope>NUCLEOTIDE SEQUENCE</scope>
    <source>
        <strain evidence="3">JCVI_32_bin.24</strain>
    </source>
</reference>
<dbReference type="InterPro" id="IPR055645">
    <property type="entry name" value="DpdA"/>
</dbReference>
<feature type="domain" description="DeoxyPurine in DNA protein A" evidence="2">
    <location>
        <begin position="74"/>
        <end position="312"/>
    </location>
</feature>
<gene>
    <name evidence="3" type="ORF">HXL68_02030</name>
</gene>
<protein>
    <recommendedName>
        <fullName evidence="2">DeoxyPurine in DNA protein A domain-containing protein</fullName>
    </recommendedName>
</protein>
<dbReference type="Gene3D" id="3.20.20.105">
    <property type="entry name" value="Queuine tRNA-ribosyltransferase-like"/>
    <property type="match status" value="1"/>
</dbReference>
<sequence>MDHQPELGRLPTGQHNAVLDDELVMRVGIPHRGGKLAFHAFNEGYPVMVSANAFWDSEKACFRVPEATDLSELDVALDSAGFTAMKLWKSKGQQPGMAGVFPWSYGQYVELASLMSPSWWSQPDLCCEPEIAQDQAAIDYRVDATATLLEGVLRVVYAWQNELAKTCSATVVANMLKPPVPVIQGWSASDYLRSLELLMAVWERWQPWLDAPLLIGVGSVCRRNLHHPTHGLYAILSALEGKLPPGARLHLFGVKGACLSEVKMLDWVASADSMAYDFGARIKARQGGLSNTTAHRSSEMSRWMTSARSRMSAQPGDQLRLPLAA</sequence>
<evidence type="ECO:0000313" key="3">
    <source>
        <dbReference type="EMBL" id="MBF1163798.1"/>
    </source>
</evidence>
<organism evidence="3 4">
    <name type="scientific">Dechloromonas agitata</name>
    <dbReference type="NCBI Taxonomy" id="73030"/>
    <lineage>
        <taxon>Bacteria</taxon>
        <taxon>Pseudomonadati</taxon>
        <taxon>Pseudomonadota</taxon>
        <taxon>Betaproteobacteria</taxon>
        <taxon>Rhodocyclales</taxon>
        <taxon>Azonexaceae</taxon>
        <taxon>Dechloromonas</taxon>
    </lineage>
</organism>
<accession>A0A930BTQ7</accession>
<feature type="region of interest" description="Disordered" evidence="1">
    <location>
        <begin position="289"/>
        <end position="325"/>
    </location>
</feature>
<dbReference type="AlphaFoldDB" id="A0A930BTQ7"/>
<dbReference type="Proteomes" id="UP000718593">
    <property type="component" value="Unassembled WGS sequence"/>
</dbReference>
<dbReference type="EMBL" id="JABZMI010000016">
    <property type="protein sequence ID" value="MBF1163798.1"/>
    <property type="molecule type" value="Genomic_DNA"/>
</dbReference>
<name>A0A930BTQ7_9RHOO</name>
<feature type="compositionally biased region" description="Polar residues" evidence="1">
    <location>
        <begin position="303"/>
        <end position="312"/>
    </location>
</feature>
<dbReference type="Pfam" id="PF23859">
    <property type="entry name" value="DpdA"/>
    <property type="match status" value="1"/>
</dbReference>
<comment type="caution">
    <text evidence="3">The sequence shown here is derived from an EMBL/GenBank/DDBJ whole genome shotgun (WGS) entry which is preliminary data.</text>
</comment>